<dbReference type="PROSITE" id="PS00012">
    <property type="entry name" value="PHOSPHOPANTETHEINE"/>
    <property type="match status" value="2"/>
</dbReference>
<dbReference type="InterPro" id="IPR014030">
    <property type="entry name" value="Ketoacyl_synth_N"/>
</dbReference>
<feature type="region of interest" description="Disordered" evidence="12">
    <location>
        <begin position="4139"/>
        <end position="4158"/>
    </location>
</feature>
<dbReference type="RefSeq" id="WP_074108120.1">
    <property type="nucleotide sequence ID" value="NZ_LVWI01000048.1"/>
</dbReference>
<dbReference type="SUPFAM" id="SSF47336">
    <property type="entry name" value="ACP-like"/>
    <property type="match status" value="4"/>
</dbReference>
<dbReference type="InterPro" id="IPR020807">
    <property type="entry name" value="PKS_DH"/>
</dbReference>
<feature type="region of interest" description="Disordered" evidence="12">
    <location>
        <begin position="2495"/>
        <end position="2532"/>
    </location>
</feature>
<keyword evidence="9" id="KW-0677">Repeat</keyword>
<evidence type="ECO:0000313" key="16">
    <source>
        <dbReference type="EMBL" id="OKP85081.1"/>
    </source>
</evidence>
<dbReference type="InterPro" id="IPR010071">
    <property type="entry name" value="AA_adenyl_dom"/>
</dbReference>
<feature type="region of interest" description="N-terminal hotdog fold" evidence="11">
    <location>
        <begin position="1593"/>
        <end position="1710"/>
    </location>
</feature>
<evidence type="ECO:0000256" key="5">
    <source>
        <dbReference type="ARBA" id="ARBA00022450"/>
    </source>
</evidence>
<keyword evidence="17" id="KW-1185">Reference proteome</keyword>
<evidence type="ECO:0000313" key="17">
    <source>
        <dbReference type="Proteomes" id="UP000186058"/>
    </source>
</evidence>
<feature type="compositionally biased region" description="Basic and acidic residues" evidence="12">
    <location>
        <begin position="2495"/>
        <end position="2506"/>
    </location>
</feature>
<comment type="function">
    <text evidence="1">Involved in some intermediate steps for the synthesis of the antibiotic polyketide bacillaene which is involved in secondary metabolism.</text>
</comment>
<feature type="domain" description="Ketosynthase family 3 (KS3)" evidence="14">
    <location>
        <begin position="4162"/>
        <end position="4598"/>
    </location>
</feature>
<evidence type="ECO:0000256" key="9">
    <source>
        <dbReference type="ARBA" id="ARBA00022737"/>
    </source>
</evidence>
<feature type="region of interest" description="N-terminal hotdog fold" evidence="11">
    <location>
        <begin position="3257"/>
        <end position="3378"/>
    </location>
</feature>
<keyword evidence="8" id="KW-0808">Transferase</keyword>
<dbReference type="PROSITE" id="PS00455">
    <property type="entry name" value="AMP_BINDING"/>
    <property type="match status" value="1"/>
</dbReference>
<evidence type="ECO:0008006" key="18">
    <source>
        <dbReference type="Google" id="ProtNLM"/>
    </source>
</evidence>
<evidence type="ECO:0000256" key="6">
    <source>
        <dbReference type="ARBA" id="ARBA00022490"/>
    </source>
</evidence>
<dbReference type="InterPro" id="IPR020841">
    <property type="entry name" value="PKS_Beta-ketoAc_synthase_dom"/>
</dbReference>
<feature type="domain" description="Carrier" evidence="13">
    <location>
        <begin position="846"/>
        <end position="920"/>
    </location>
</feature>
<comment type="pathway">
    <text evidence="3">Antibiotic biosynthesis; bacillaene biosynthesis.</text>
</comment>
<feature type="domain" description="Carrier" evidence="13">
    <location>
        <begin position="4796"/>
        <end position="4870"/>
    </location>
</feature>
<dbReference type="Gene3D" id="1.10.1240.100">
    <property type="match status" value="2"/>
</dbReference>
<evidence type="ECO:0000259" key="15">
    <source>
        <dbReference type="PROSITE" id="PS52019"/>
    </source>
</evidence>
<feature type="region of interest" description="Disordered" evidence="12">
    <location>
        <begin position="4769"/>
        <end position="4793"/>
    </location>
</feature>
<dbReference type="EMBL" id="LVWI01000048">
    <property type="protein sequence ID" value="OKP85081.1"/>
    <property type="molecule type" value="Genomic_DNA"/>
</dbReference>
<dbReference type="InterPro" id="IPR049551">
    <property type="entry name" value="PKS_DH_C"/>
</dbReference>
<evidence type="ECO:0000256" key="8">
    <source>
        <dbReference type="ARBA" id="ARBA00022679"/>
    </source>
</evidence>
<dbReference type="Gene3D" id="3.10.129.110">
    <property type="entry name" value="Polyketide synthase dehydratase"/>
    <property type="match status" value="2"/>
</dbReference>
<dbReference type="PROSITE" id="PS52004">
    <property type="entry name" value="KS3_2"/>
    <property type="match status" value="3"/>
</dbReference>
<dbReference type="SUPFAM" id="SSF53901">
    <property type="entry name" value="Thiolase-like"/>
    <property type="match status" value="3"/>
</dbReference>
<dbReference type="Pfam" id="PF21394">
    <property type="entry name" value="Beta-ketacyl_N"/>
    <property type="match status" value="2"/>
</dbReference>
<comment type="similarity">
    <text evidence="4">Belongs to the ATP-dependent AMP-binding enzyme family.</text>
</comment>
<feature type="region of interest" description="Disordered" evidence="12">
    <location>
        <begin position="926"/>
        <end position="970"/>
    </location>
</feature>
<dbReference type="Gene3D" id="3.40.47.10">
    <property type="match status" value="3"/>
</dbReference>
<dbReference type="Gene3D" id="3.30.300.30">
    <property type="match status" value="1"/>
</dbReference>
<dbReference type="Gene3D" id="1.10.1200.10">
    <property type="entry name" value="ACP-like"/>
    <property type="match status" value="4"/>
</dbReference>
<dbReference type="PROSITE" id="PS52019">
    <property type="entry name" value="PKS_MFAS_DH"/>
    <property type="match status" value="2"/>
</dbReference>
<dbReference type="SMART" id="SM00826">
    <property type="entry name" value="PKS_DH"/>
    <property type="match status" value="2"/>
</dbReference>
<dbReference type="Pfam" id="PF02801">
    <property type="entry name" value="Ketoacyl-synt_C"/>
    <property type="match status" value="3"/>
</dbReference>
<dbReference type="Pfam" id="PF08659">
    <property type="entry name" value="KR"/>
    <property type="match status" value="2"/>
</dbReference>
<keyword evidence="7" id="KW-0597">Phosphoprotein</keyword>
<dbReference type="InterPro" id="IPR020806">
    <property type="entry name" value="PKS_PP-bd"/>
</dbReference>
<dbReference type="Pfam" id="PF21089">
    <property type="entry name" value="PKS_DH_N"/>
    <property type="match status" value="2"/>
</dbReference>
<dbReference type="CDD" id="cd08953">
    <property type="entry name" value="KR_2_SDR_x"/>
    <property type="match status" value="2"/>
</dbReference>
<feature type="active site" description="Proton acceptor; for dehydratase activity" evidence="11">
    <location>
        <position position="3289"/>
    </location>
</feature>
<dbReference type="Pfam" id="PF13193">
    <property type="entry name" value="AMP-binding_C"/>
    <property type="match status" value="1"/>
</dbReference>
<feature type="region of interest" description="C-terminal hotdog fold" evidence="11">
    <location>
        <begin position="1726"/>
        <end position="1876"/>
    </location>
</feature>
<dbReference type="InterPro" id="IPR013968">
    <property type="entry name" value="PKS_KR"/>
</dbReference>
<dbReference type="InterPro" id="IPR049490">
    <property type="entry name" value="C883_1060-like_KR_N"/>
</dbReference>
<dbReference type="InterPro" id="IPR016039">
    <property type="entry name" value="Thiolase-like"/>
</dbReference>
<evidence type="ECO:0000256" key="12">
    <source>
        <dbReference type="SAM" id="MobiDB-lite"/>
    </source>
</evidence>
<dbReference type="InterPro" id="IPR049900">
    <property type="entry name" value="PKS_mFAS_DH"/>
</dbReference>
<dbReference type="SUPFAM" id="SSF56801">
    <property type="entry name" value="Acetyl-CoA synthetase-like"/>
    <property type="match status" value="1"/>
</dbReference>
<evidence type="ECO:0000259" key="14">
    <source>
        <dbReference type="PROSITE" id="PS52004"/>
    </source>
</evidence>
<dbReference type="NCBIfam" id="TIGR01733">
    <property type="entry name" value="AA-adenyl-dom"/>
    <property type="match status" value="1"/>
</dbReference>
<feature type="domain" description="Ketosynthase family 3 (KS3)" evidence="14">
    <location>
        <begin position="973"/>
        <end position="1396"/>
    </location>
</feature>
<dbReference type="SMART" id="SM00822">
    <property type="entry name" value="PKS_KR"/>
    <property type="match status" value="2"/>
</dbReference>
<keyword evidence="6" id="KW-0963">Cytoplasm</keyword>
<evidence type="ECO:0000256" key="3">
    <source>
        <dbReference type="ARBA" id="ARBA00004789"/>
    </source>
</evidence>
<dbReference type="InterPro" id="IPR049552">
    <property type="entry name" value="PKS_DH_N"/>
</dbReference>
<reference evidence="16 17" key="1">
    <citation type="submission" date="2016-03" db="EMBL/GenBank/DDBJ databases">
        <authorList>
            <person name="Sant'Anna F.H."/>
            <person name="Ambrosini A."/>
            <person name="Souza R."/>
            <person name="Bach E."/>
            <person name="Fernandes G."/>
            <person name="Balsanelli E."/>
            <person name="Baura V.A."/>
            <person name="Souza E.M."/>
            <person name="Passaglia L."/>
        </authorList>
    </citation>
    <scope>NUCLEOTIDE SEQUENCE [LARGE SCALE GENOMIC DNA]</scope>
    <source>
        <strain evidence="16 17">P26E</strain>
    </source>
</reference>
<feature type="active site" description="Proton donor; for dehydratase activity" evidence="11">
    <location>
        <position position="3452"/>
    </location>
</feature>
<proteinExistence type="inferred from homology"/>
<keyword evidence="5" id="KW-0596">Phosphopantetheine</keyword>
<dbReference type="PANTHER" id="PTHR43775:SF37">
    <property type="entry name" value="SI:DKEY-61P9.11"/>
    <property type="match status" value="1"/>
</dbReference>
<feature type="domain" description="PKS/mFAS DH" evidence="15">
    <location>
        <begin position="1593"/>
        <end position="1876"/>
    </location>
</feature>
<evidence type="ECO:0000259" key="13">
    <source>
        <dbReference type="PROSITE" id="PS50075"/>
    </source>
</evidence>
<dbReference type="PANTHER" id="PTHR43775">
    <property type="entry name" value="FATTY ACID SYNTHASE"/>
    <property type="match status" value="1"/>
</dbReference>
<evidence type="ECO:0000256" key="2">
    <source>
        <dbReference type="ARBA" id="ARBA00004496"/>
    </source>
</evidence>
<feature type="region of interest" description="C-terminal hotdog fold" evidence="11">
    <location>
        <begin position="3392"/>
        <end position="3529"/>
    </location>
</feature>
<protein>
    <recommendedName>
        <fullName evidence="18">Amino acid adenylation domain-containing protein</fullName>
    </recommendedName>
</protein>
<dbReference type="Gene3D" id="3.40.50.12780">
    <property type="entry name" value="N-terminal domain of ligase-like"/>
    <property type="match status" value="1"/>
</dbReference>
<feature type="compositionally biased region" description="Polar residues" evidence="12">
    <location>
        <begin position="941"/>
        <end position="952"/>
    </location>
</feature>
<dbReference type="CDD" id="cd05930">
    <property type="entry name" value="A_NRPS"/>
    <property type="match status" value="1"/>
</dbReference>
<dbReference type="CDD" id="cd00833">
    <property type="entry name" value="PKS"/>
    <property type="match status" value="3"/>
</dbReference>
<dbReference type="InterPro" id="IPR009081">
    <property type="entry name" value="PP-bd_ACP"/>
</dbReference>
<evidence type="ECO:0000256" key="11">
    <source>
        <dbReference type="PROSITE-ProRule" id="PRU01363"/>
    </source>
</evidence>
<dbReference type="SMART" id="SM00825">
    <property type="entry name" value="PKS_KS"/>
    <property type="match status" value="3"/>
</dbReference>
<comment type="caution">
    <text evidence="16">The sequence shown here is derived from an EMBL/GenBank/DDBJ whole genome shotgun (WGS) entry which is preliminary data.</text>
</comment>
<feature type="active site" description="Proton donor; for dehydratase activity" evidence="11">
    <location>
        <position position="1791"/>
    </location>
</feature>
<dbReference type="InterPro" id="IPR020845">
    <property type="entry name" value="AMP-binding_CS"/>
</dbReference>
<sequence>MELAIAEMLISSRSHFFRKGHHYDYYTSFNSQPHLHPINMEGLSAGITADQNTLAEFVDSLKLASTELSHTRILKQGKDKQTLPEVQRLFAQNVPQVFRLPHGEGEQQRQALEWELVRLFKLSEEQWSPVRSFSEAIGVKPQVVIAAVFIALLARYPEYEMKAGVKAIGKRGRSITWFDCSNAEGRTLRALIGQVKEALPNDKEASSYQLLLQIPNLPLENKEAAVPDAVVSFREEGEACIGGIKYSPILCDSISVELTLRQFLSFLTNLLQEPDTVIDQVPLMSGEEESFLLECAGYDEEVAFEQSLYERFAHSASLDSDAVAVIHESGNGETDAWSFRELSTAVDRLALRISSLGIAPGSSIGVYGERSIHTIVSILAIFKLGLTYVPLDGSYPEAQILYMIQDAGLVLILDTDSRECFIDSGRVPVLRLDGPDPISGEIGEDGGILPDTLYASDGASLILYTSGSTGTPKGVRHRQQQLINYFNHMWTRYPFRQGDRTCQRTSMNFMPSMWEFLGALLQGITTVILSDTVVKDPGKIIHALDKHKVSCCTMLPSMLRRMFESSEDLTVLKQVRMWMTVGEPFTLDLFKPFMKHFPDALLVADYGATEVNGIMQFTTADCDLAEGKMAWFRPITNVKAYILDSRMRLCPVGVPGELHIGGASLAVEYVNRQEETAAKFTNNPLRGSAGERLYKMGDMARYLPDGTIQLLGRQDHQVKIRGIRIELSAVEKVLGEVERIQECAVVAKESGNGTKRLVAFLALKQDAVFSDEEVRGYLGARLPEFMVPSSFIVLKEMPRTPNGKLDRHRLIKADTAALVRELEETAGKAANAVVPPVEASAELDHDTVRDELLRIATEILGGGPDEIKPHHKYYEVGFDSMTIVDFMNRIKALFAVKLEVTDFYDHPSIKDLVMFLAGKGVRPVPVAPPLPEPGTAAVDTGNASQEASSSGLAATDDPAKPEDDVSTSRQPVDRKVAVIGLSCRFPGARNAEEYWSNLAAGVCSVTEIPAGRWEMEAFYDPDLKKPFRSASKWGGFMQGIDQFDSDFFRISPRESEMMDPQQRLILEECWKAMEDAGYQEKELSDKAVGVYIGGRPGDYVQLIRDRQLPHDHYTTMGNDNAILSARISYYLNLKGPCITVDTACSSSLTAIHLACSDIAAGESEMAFAGGVSVMSSPALYYQSSSMGMFSPDGQCKAFDNEANGMVPGEGVGIVILKSLDRALEDGDHIYGVIVASGINQDGKTNGITAPSAASQQQLIRNLYAKYKLDPERISYIEAHGTGTKLGDPIEIKALTEAFAGWTDRKGYCAVGSVKTNIGHTIACSGVAGLVKVLLAMKHKKLPPSLHFKNANEHIDFAGSPFYVNTALKDWEAQGPRMAAVSSFGISGTNVHLVVEEVPHAPRGGSDSLPYHIVPLSAKTKRALMAKAGELAVWLDKEGSGYTLDEIGYTLQAGRSMFDCRAAFVAAGHHDLKRKLEAFLNGEELPYIYSNLRPQAKAQAEEHGPYRQDTLVRRLGKAGLEREEYRNIAGQIAVWFVQGQDIDWNLIPRDGRLGRISMPVYPFERQSYWIAGTSENRPQVQLEEKHANPDQKLHPYLGENASTLKEQRFRTVFSLKDAEVREHVIHGAAVLPAAVMLEMARAAGESACEQKIHLISSIVWKKELRFTGESKQVAIHLSEREAAVHFTITEQTDDGPQTVCQGKLEPDVAPRSAARYEKTASILDRCTRSRPVGELYASFAEKGIRYGAGYQVVKTLAYNGNELLARLELPDGQAGQTGGEAPYYELLPQMLDGAMHAMGGFDELFEADHSYVPFMLGQLELYRPLGRQCWTHIRLHRPNEAGHGIIKADIDVFDEQSELCLSMKDFVIKAITTPGKTVVNITAEPEVLFFEGRWKSKELLISSPAANVKNIMVFGSEEYRVPAGALAEQRVIVVKQGTSWRQLSDTMYEVGCEYADYSKLMDVLFERGFRPDEILHLWTLDTGMYRDPSVHMEAGVYSLYLLTKAYMHGPYSSETVRLVYAYSGENNDAYPHYAGVNAFLRTAAAENPRFRTTSVMLEPDLLRKDWAACYARLSNELNEVSGDSEVMYSGPGRSVKVMESVELRQVPEAGPVYRGTYVITGGLGGIGYQLACRMLADPGCRVIVIGRSELDEVRKRRLQQLQTFAGEAHYIQGDIASYREARSALQECRKRYGPIQGVFHCAGVTRDALLFHKERHDFDAVLQSKVWGTLNLDELTASDDLEFFVLFSSISSVFGNAGQSDYAYANRFMDEFAAGREQKRLNGLRSGKSLAVNWPLWADGGLQLTEAYKKKLRMELGMAELGSRAGIAALEQALQSPYPCLAVLAGDPELLLQRTASRLFIQPGGRPKQLQPYAAASAGPHDRLSALPGVKAPVKAPEDDAVKLKRVEELLIGLVATETRLPAGKVQPQRSMDEYGLNSLMIMNMTGELISQFGALPQTVFFEHRNLKELGVYLVKAYPDQTAKLCGEAEDLAVKEPEQKTGERFLPEDAAAGDPAVKEQETSLAESAGTGKNGDKDERIAIIGISGRYPMARTLEDYWNNLKSGRDCIAEIPADRWDLHAFFDPNKEAKGKSYTKWGGFLDGMEEFDPLFFNISPKEAELMDPQERLFLECAWETLEDAGYTRKALDKAKVGVYVGAMWSQYQLYGASGDEREKPTSSFSSIANRVSYVMDFTGPSMAVDTMCSSSLTAIKLACDSLARGEADYALAGGVNVASHPNKYILVSQGKFGSTDGRCRSFGEGGDGYVPGEGVGAVLLKPLAQAVRDGDSIYGVIAGTSLNHGGKTNGYTVPSPVSQAELLSQAFHESGIDPRTISYLEAHGTGTALGDPIEIEGINRAFASFTEDKGFCAIGSVKSNVGHLESAAGIAALTKVLLQMREQMLVPSLHAEQLNPRIDFRNSPVRVQRECSEWRQPVRTVNGKQERYPRRAGISSFGAGGSNAFLVIEEYAEEQAVSGKRSSDNRQSASIAVLSARTRERLSEYAGIMKAFVDIRRLQEGAAAGAEEPAAAYSLLEYIEAVTGGGQEQLDAGEMLGDVLGTAADIMQFASGINQRFGVELNLHDVAGGLTVGGLDKLIADARRQREGAAATAVLQPLRTGAGVAGCSLQDFVYTLQTGREHFEERLAIICEDFNELSDLLDVYLQGGDAPGLYSGCAADKLLFGQVPALDLDPELVDLTARDRLNDIARSWTEGSEIPWKKLFSNSKRRPVRLPTYPFSRERYWVETRCTLQATVEATAADTLLPFIDANVSTFEGLAYTKLFDRENALIQDHIVQGAVLVPGAAMIEMARSAGSLAKPGTIVAGLKHAMWFSPLDVTAGSKQATIMLTPDGNQAKYTIVTGVQGEQTVHFKGTLSYGNAAPGNPLDLSMIRKRCLNLIFPAELYSGLHDRGLQYGPGYQVMAELYHNEVEALGHIQLPSGSRQYEGGGGHPAIWDGALHSVAALAWGESAEQAGLPFAIEEIAFYGALPNECWVYTVKGSAGYDITICDMSGNRLAQMDGFRLTGTPGPKKQAEDKGLMYVREQWKPVKLAIQVPSMKRSLLIFDDDNARFEHIRDELSKSYSTIVRVRPGTAFRRTESGFELNLEEQEGYLRLFQSLRESSLRDFQIMWLWSETNAGDASGSYNVDHVHRSAQRLLCFTKAIAGAGGSEQTKILFAYTGQHPEWESSCAAAFVKSVCLESKQAVYRTVRVHDRLQAAELAQLLYREVNAIQQSFAEIAYTGGIRMMRLLEEADIGLRLNADIRQHAGSSPRSHAQERPVYVITGGAGGLGLVFARYLASLRPCILVLAGRSELNSEKQAVLEQLGETAEISYLSCDLSDAADTRRLFQIIGQRYGAVHGVIHAAGVTRDSLVKGKSEAELQAVLAPKVNGIFHVDEVTKEEPLEFFVAFSSIAAVAGSRGQADYAFANRYMDEYMEHRQQLTNIGRRSGVSLSVNWPLWQEGGMVMPAAVSARMEEETGLSSLQTDRGVRAFEAMLGAGYPRLTVAEGRLNKVRDWLFPPQDLPAAEASRLEADAAAGLPGRGDDPAPEQVAAFVKEMISRTTKVAVERIRDTDTFDRYGMDSVMLMGMGRELGAVIGADAQTVFVEYNSVRQISGWLLSNHRERLAAYFRKDCADAVASAPSTPWTPSTPAASANPQQVRPGAKEVAVIGLSGKYPEAETAAEFWSNLSTGKNCIREVPAERWNGDLYMNAAADQRHMRSNGKWGGFIKDVDRFDPLFFNISPKEAVGMDPQERIMLETVWHALEDAGYSRAKLNRLEKEGRRVGVFIGAMTQPYPWVAKDKQVGAILSGASYWSIANRISYYLGIQGPSMAVDTACSSSLAALHLAVNSLRLGECAMAIVGGVNLSLHPYKYIGLSQAKLLGSHSRSLSMGDGDGYLPGEGAGVVILKLAEPAEADHDRILCRIKGSAVNHSGRTSAYKVPSGDAQAELIRLALADAGAEPATIGYVETAANGSAVGDAIEMDALKLVFQDCSADSHVCAVGSVKSNIGHLEAASGMSQLTKVIMQLVNRKLVPSLHADSLNPRIDLTGTVLQIQRETADWGRLRQDGDDGFGPEIPLRAVIHAVGAGGTNAALVVEEHLPTLQAELTHEPETAGPFLLLMSARNAVRLGRVARNLLEYLTSSEYVSMRDLAYSLALREPMEERLALVVQDKQAAVDALERVLGGSAAGTGIFAGSVEEPGIQSRLRATDVTTARLSVFAERWVHGIELVLDDLYPPEECFMLPLPGYPFERESYWVASDLTAEQQLEPAAEAAPDRTASNQAAPDQVAPDREVSSEIRDYLTELLAELLDLKAEQIKPGQRFDKYGMDSLTASSMVKAIRQFLGITVTLPDLFEHYSIERLSGFLMERGAPQTWELPENLFSGKDATEAEPEGEASFDYYLNNLILSSMEDNKLQWEEALALKDIIKSFVESGETNDRKRDISKVC</sequence>
<dbReference type="Gene3D" id="3.40.50.720">
    <property type="entry name" value="NAD(P)-binding Rossmann-like Domain"/>
    <property type="match status" value="2"/>
</dbReference>
<evidence type="ECO:0000256" key="7">
    <source>
        <dbReference type="ARBA" id="ARBA00022553"/>
    </source>
</evidence>
<feature type="compositionally biased region" description="Low complexity" evidence="12">
    <location>
        <begin position="4139"/>
        <end position="4153"/>
    </location>
</feature>
<dbReference type="Pfam" id="PF14765">
    <property type="entry name" value="PS-DH"/>
    <property type="match status" value="2"/>
</dbReference>
<name>A0ABX3ENK5_9BACL</name>
<dbReference type="InterPro" id="IPR006162">
    <property type="entry name" value="Ppantetheine_attach_site"/>
</dbReference>
<dbReference type="Gene3D" id="3.30.70.3290">
    <property type="match status" value="1"/>
</dbReference>
<dbReference type="InterPro" id="IPR054514">
    <property type="entry name" value="RhiE-like_linker"/>
</dbReference>
<dbReference type="InterPro" id="IPR025110">
    <property type="entry name" value="AMP-bd_C"/>
</dbReference>
<dbReference type="PROSITE" id="PS00606">
    <property type="entry name" value="KS3_1"/>
    <property type="match status" value="2"/>
</dbReference>
<dbReference type="InterPro" id="IPR014031">
    <property type="entry name" value="Ketoacyl_synth_C"/>
</dbReference>
<accession>A0ABX3ENK5</accession>
<dbReference type="InterPro" id="IPR050091">
    <property type="entry name" value="PKS_NRPS_Biosynth_Enz"/>
</dbReference>
<dbReference type="InterPro" id="IPR036291">
    <property type="entry name" value="NAD(P)-bd_dom_sf"/>
</dbReference>
<dbReference type="Pfam" id="PF00501">
    <property type="entry name" value="AMP-binding"/>
    <property type="match status" value="1"/>
</dbReference>
<comment type="subcellular location">
    <subcellularLocation>
        <location evidence="2">Cytoplasm</location>
    </subcellularLocation>
</comment>
<dbReference type="Pfam" id="PF00550">
    <property type="entry name" value="PP-binding"/>
    <property type="match status" value="4"/>
</dbReference>
<dbReference type="InterPro" id="IPR018201">
    <property type="entry name" value="Ketoacyl_synth_AS"/>
</dbReference>
<dbReference type="SMART" id="SM00823">
    <property type="entry name" value="PKS_PP"/>
    <property type="match status" value="4"/>
</dbReference>
<evidence type="ECO:0000256" key="10">
    <source>
        <dbReference type="ARBA" id="ARBA00023194"/>
    </source>
</evidence>
<dbReference type="SUPFAM" id="SSF51735">
    <property type="entry name" value="NAD(P)-binding Rossmann-fold domains"/>
    <property type="match status" value="3"/>
</dbReference>
<dbReference type="InterPro" id="IPR057326">
    <property type="entry name" value="KR_dom"/>
</dbReference>
<dbReference type="Proteomes" id="UP000186058">
    <property type="component" value="Unassembled WGS sequence"/>
</dbReference>
<dbReference type="SMART" id="SM01294">
    <property type="entry name" value="PKS_PP_betabranch"/>
    <property type="match status" value="2"/>
</dbReference>
<dbReference type="InterPro" id="IPR000873">
    <property type="entry name" value="AMP-dep_synth/lig_dom"/>
</dbReference>
<feature type="active site" description="Proton acceptor; for dehydratase activity" evidence="11">
    <location>
        <position position="1622"/>
    </location>
</feature>
<feature type="domain" description="Ketosynthase family 3 (KS3)" evidence="14">
    <location>
        <begin position="2536"/>
        <end position="2965"/>
    </location>
</feature>
<dbReference type="PROSITE" id="PS50075">
    <property type="entry name" value="CARRIER"/>
    <property type="match status" value="2"/>
</dbReference>
<evidence type="ECO:0000256" key="4">
    <source>
        <dbReference type="ARBA" id="ARBA00006432"/>
    </source>
</evidence>
<dbReference type="InterPro" id="IPR036736">
    <property type="entry name" value="ACP-like_sf"/>
</dbReference>
<dbReference type="InterPro" id="IPR045851">
    <property type="entry name" value="AMP-bd_C_sf"/>
</dbReference>
<dbReference type="Pfam" id="PF22336">
    <property type="entry name" value="RhiE-like_linker"/>
    <property type="match status" value="3"/>
</dbReference>
<dbReference type="InterPro" id="IPR042104">
    <property type="entry name" value="PKS_dehydratase_sf"/>
</dbReference>
<dbReference type="Pfam" id="PF00109">
    <property type="entry name" value="ketoacyl-synt"/>
    <property type="match status" value="3"/>
</dbReference>
<organism evidence="16 17">
    <name type="scientific">Paenibacillus helianthi</name>
    <dbReference type="NCBI Taxonomy" id="1349432"/>
    <lineage>
        <taxon>Bacteria</taxon>
        <taxon>Bacillati</taxon>
        <taxon>Bacillota</taxon>
        <taxon>Bacilli</taxon>
        <taxon>Bacillales</taxon>
        <taxon>Paenibacillaceae</taxon>
        <taxon>Paenibacillus</taxon>
    </lineage>
</organism>
<evidence type="ECO:0000256" key="1">
    <source>
        <dbReference type="ARBA" id="ARBA00003299"/>
    </source>
</evidence>
<dbReference type="InterPro" id="IPR042099">
    <property type="entry name" value="ANL_N_sf"/>
</dbReference>
<feature type="domain" description="PKS/mFAS DH" evidence="15">
    <location>
        <begin position="3257"/>
        <end position="3529"/>
    </location>
</feature>
<gene>
    <name evidence="16" type="ORF">A3844_17655</name>
</gene>
<keyword evidence="10" id="KW-0045">Antibiotic biosynthesis</keyword>